<evidence type="ECO:0000259" key="2">
    <source>
        <dbReference type="Pfam" id="PF19348"/>
    </source>
</evidence>
<dbReference type="Gene3D" id="3.10.450.50">
    <property type="match status" value="1"/>
</dbReference>
<dbReference type="RefSeq" id="WP_013871718.1">
    <property type="nucleotide sequence ID" value="NC_015656.1"/>
</dbReference>
<dbReference type="eggNOG" id="COG3012">
    <property type="taxonomic scope" value="Bacteria"/>
</dbReference>
<dbReference type="KEGG" id="fsy:FsymDg_0146"/>
<sequence precursor="true">MPSSAASGAATIGLPAGGAAFGTGAGSAAARPEPGEFPAVGPRSPCPCGSGRRYKACHGVRRRPAPVLRPFAGRVDEPDLVALRELVPSATAPLTLAAGHLQEHPEHAGRSIVLGTMLPQAVPALVRDNGEILLAMQTGIASDDAGADIARALLEALDADLGTPVIPRPAAAGSARGDGSRAAPTLADLLDPAPLDITVHSGFTWWLPPSEDGGSPDPQVVALLERANAAVVPTARLTSVDAAYWCRPGERAHLRWVQPYDEEPLLDALTRLAAANSLTVGDESRFVGSLRVDGLVVPVWDLAPDADAASCEEAAATLRDQLENAIADRTPLTPAERRVRAGVVGRTLTLR</sequence>
<dbReference type="SUPFAM" id="SSF103642">
    <property type="entry name" value="Sec-C motif"/>
    <property type="match status" value="1"/>
</dbReference>
<dbReference type="Pfam" id="PF02810">
    <property type="entry name" value="SEC-C"/>
    <property type="match status" value="1"/>
</dbReference>
<dbReference type="InterPro" id="IPR004027">
    <property type="entry name" value="SEC_C_motif"/>
</dbReference>
<name>F8B1W4_9ACTN</name>
<proteinExistence type="predicted"/>
<accession>F8B1W4</accession>
<dbReference type="STRING" id="656024.FsymDg_0146"/>
<dbReference type="EMBL" id="CP002801">
    <property type="protein sequence ID" value="AEH07722.1"/>
    <property type="molecule type" value="Genomic_DNA"/>
</dbReference>
<evidence type="ECO:0000256" key="1">
    <source>
        <dbReference type="SAM" id="MobiDB-lite"/>
    </source>
</evidence>
<dbReference type="HOGENOM" id="CLU_075039_0_0_11"/>
<dbReference type="Pfam" id="PF19348">
    <property type="entry name" value="DUF5926"/>
    <property type="match status" value="1"/>
</dbReference>
<dbReference type="Proteomes" id="UP000001549">
    <property type="component" value="Chromosome"/>
</dbReference>
<reference evidence="3 4" key="1">
    <citation type="submission" date="2011-05" db="EMBL/GenBank/DDBJ databases">
        <title>Complete sequence of chromosome of Frankia symbiont of Datisca glomerata.</title>
        <authorList>
            <consortium name="US DOE Joint Genome Institute"/>
            <person name="Lucas S."/>
            <person name="Han J."/>
            <person name="Lapidus A."/>
            <person name="Cheng J.-F."/>
            <person name="Goodwin L."/>
            <person name="Pitluck S."/>
            <person name="Peters L."/>
            <person name="Mikhailova N."/>
            <person name="Chertkov O."/>
            <person name="Teshima H."/>
            <person name="Han C."/>
            <person name="Tapia R."/>
            <person name="Land M."/>
            <person name="Hauser L."/>
            <person name="Kyrpides N."/>
            <person name="Ivanova N."/>
            <person name="Pagani I."/>
            <person name="Berry A."/>
            <person name="Pawlowski K."/>
            <person name="Persson T."/>
            <person name="Vanden Heuvel B."/>
            <person name="Benson D."/>
            <person name="Woyke T."/>
        </authorList>
    </citation>
    <scope>NUCLEOTIDE SEQUENCE [LARGE SCALE GENOMIC DNA]</scope>
    <source>
        <strain evidence="4">4085684</strain>
    </source>
</reference>
<feature type="domain" description="DUF5926" evidence="2">
    <location>
        <begin position="70"/>
        <end position="351"/>
    </location>
</feature>
<dbReference type="AlphaFoldDB" id="F8B1W4"/>
<gene>
    <name evidence="3" type="ordered locus">FsymDg_0146</name>
</gene>
<feature type="region of interest" description="Disordered" evidence="1">
    <location>
        <begin position="23"/>
        <end position="44"/>
    </location>
</feature>
<keyword evidence="4" id="KW-1185">Reference proteome</keyword>
<protein>
    <submittedName>
        <fullName evidence="3">SEC-C motif domain protein</fullName>
    </submittedName>
</protein>
<organism evidence="3 4">
    <name type="scientific">Candidatus Protofrankia datiscae</name>
    <dbReference type="NCBI Taxonomy" id="2716812"/>
    <lineage>
        <taxon>Bacteria</taxon>
        <taxon>Bacillati</taxon>
        <taxon>Actinomycetota</taxon>
        <taxon>Actinomycetes</taxon>
        <taxon>Frankiales</taxon>
        <taxon>Frankiaceae</taxon>
        <taxon>Protofrankia</taxon>
    </lineage>
</organism>
<dbReference type="InterPro" id="IPR045970">
    <property type="entry name" value="DUF5926"/>
</dbReference>
<evidence type="ECO:0000313" key="3">
    <source>
        <dbReference type="EMBL" id="AEH07722.1"/>
    </source>
</evidence>
<evidence type="ECO:0000313" key="4">
    <source>
        <dbReference type="Proteomes" id="UP000001549"/>
    </source>
</evidence>